<evidence type="ECO:0000313" key="3">
    <source>
        <dbReference type="EMBL" id="WAX57699.1"/>
    </source>
</evidence>
<accession>A0ABY7JYR4</accession>
<keyword evidence="4" id="KW-1185">Reference proteome</keyword>
<dbReference type="SUPFAM" id="SSF56529">
    <property type="entry name" value="FAH"/>
    <property type="match status" value="1"/>
</dbReference>
<dbReference type="Gene3D" id="3.90.850.10">
    <property type="entry name" value="Fumarylacetoacetase-like, C-terminal domain"/>
    <property type="match status" value="1"/>
</dbReference>
<gene>
    <name evidence="3" type="ORF">M6B22_02765</name>
</gene>
<dbReference type="PANTHER" id="PTHR30143:SF0">
    <property type="entry name" value="2-KETO-4-PENTENOATE HYDRATASE"/>
    <property type="match status" value="1"/>
</dbReference>
<dbReference type="Pfam" id="PF01557">
    <property type="entry name" value="FAA_hydrolase"/>
    <property type="match status" value="1"/>
</dbReference>
<evidence type="ECO:0000259" key="2">
    <source>
        <dbReference type="Pfam" id="PF01557"/>
    </source>
</evidence>
<feature type="domain" description="Fumarylacetoacetase-like C-terminal" evidence="2">
    <location>
        <begin position="86"/>
        <end position="261"/>
    </location>
</feature>
<dbReference type="InterPro" id="IPR011234">
    <property type="entry name" value="Fumarylacetoacetase-like_C"/>
</dbReference>
<dbReference type="InterPro" id="IPR050772">
    <property type="entry name" value="Hydratase-Decarb/MhpD_sf"/>
</dbReference>
<organism evidence="3 4">
    <name type="scientific">Jatrophihabitans cynanchi</name>
    <dbReference type="NCBI Taxonomy" id="2944128"/>
    <lineage>
        <taxon>Bacteria</taxon>
        <taxon>Bacillati</taxon>
        <taxon>Actinomycetota</taxon>
        <taxon>Actinomycetes</taxon>
        <taxon>Jatrophihabitantales</taxon>
        <taxon>Jatrophihabitantaceae</taxon>
        <taxon>Jatrophihabitans</taxon>
    </lineage>
</organism>
<sequence>MSLTDEQVRDLGAALHAARGSGTPIEPLTDDHPAMDMADAYRVQQDLVARLLAGGDRVVGYKLGLTSAPMQQMLGVDSPDFAPVLASHVHQDGAEIAVADFIHPRVEAEIALVLSADLAGPDCTAVDAARAVGGAVAAIEIVDSRIRDWKIKLADTIADLASSGAIVLGSNVVPTEGLDVRLIGMAFTRDGELVATGAGAAALGSPLAAVAWLANTLHTVGDSLQAGQFVMTGALHAALDITAGQQFRAEFDRLGPVGLRVV</sequence>
<protein>
    <submittedName>
        <fullName evidence="3">Fumarylacetoacetate hydrolase family protein</fullName>
    </submittedName>
</protein>
<keyword evidence="1" id="KW-0456">Lyase</keyword>
<name>A0ABY7JYR4_9ACTN</name>
<evidence type="ECO:0000256" key="1">
    <source>
        <dbReference type="ARBA" id="ARBA00023239"/>
    </source>
</evidence>
<dbReference type="Proteomes" id="UP001164693">
    <property type="component" value="Chromosome"/>
</dbReference>
<dbReference type="RefSeq" id="WP_269444246.1">
    <property type="nucleotide sequence ID" value="NZ_CP097463.1"/>
</dbReference>
<dbReference type="PANTHER" id="PTHR30143">
    <property type="entry name" value="ACID HYDRATASE"/>
    <property type="match status" value="1"/>
</dbReference>
<dbReference type="EMBL" id="CP097463">
    <property type="protein sequence ID" value="WAX57699.1"/>
    <property type="molecule type" value="Genomic_DNA"/>
</dbReference>
<dbReference type="GO" id="GO:0016787">
    <property type="term" value="F:hydrolase activity"/>
    <property type="evidence" value="ECO:0007669"/>
    <property type="project" value="UniProtKB-KW"/>
</dbReference>
<keyword evidence="3" id="KW-0378">Hydrolase</keyword>
<dbReference type="InterPro" id="IPR036663">
    <property type="entry name" value="Fumarylacetoacetase_C_sf"/>
</dbReference>
<reference evidence="3" key="1">
    <citation type="submission" date="2022-05" db="EMBL/GenBank/DDBJ databases">
        <title>Jatrophihabitans sp. SB3-54 whole genome sequence.</title>
        <authorList>
            <person name="Suh M.K."/>
            <person name="Eom M.K."/>
            <person name="Kim J.S."/>
            <person name="Kim H.S."/>
            <person name="Do H.E."/>
            <person name="Shin Y.K."/>
            <person name="Lee J.-S."/>
        </authorList>
    </citation>
    <scope>NUCLEOTIDE SEQUENCE</scope>
    <source>
        <strain evidence="3">SB3-54</strain>
    </source>
</reference>
<proteinExistence type="predicted"/>
<evidence type="ECO:0000313" key="4">
    <source>
        <dbReference type="Proteomes" id="UP001164693"/>
    </source>
</evidence>